<keyword evidence="2" id="KW-1185">Reference proteome</keyword>
<dbReference type="EMBL" id="KV751160">
    <property type="protein sequence ID" value="OCL01250.1"/>
    <property type="molecule type" value="Genomic_DNA"/>
</dbReference>
<evidence type="ECO:0000313" key="1">
    <source>
        <dbReference type="EMBL" id="OCL01250.1"/>
    </source>
</evidence>
<protein>
    <submittedName>
        <fullName evidence="1">Uncharacterized protein</fullName>
    </submittedName>
</protein>
<proteinExistence type="predicted"/>
<evidence type="ECO:0000313" key="2">
    <source>
        <dbReference type="Proteomes" id="UP000250140"/>
    </source>
</evidence>
<dbReference type="AlphaFoldDB" id="A0A8E2JKZ5"/>
<dbReference type="Proteomes" id="UP000250140">
    <property type="component" value="Unassembled WGS sequence"/>
</dbReference>
<reference evidence="1 2" key="1">
    <citation type="journal article" date="2016" name="Nat. Commun.">
        <title>Ectomycorrhizal ecology is imprinted in the genome of the dominant symbiotic fungus Cenococcum geophilum.</title>
        <authorList>
            <consortium name="DOE Joint Genome Institute"/>
            <person name="Peter M."/>
            <person name="Kohler A."/>
            <person name="Ohm R.A."/>
            <person name="Kuo A."/>
            <person name="Krutzmann J."/>
            <person name="Morin E."/>
            <person name="Arend M."/>
            <person name="Barry K.W."/>
            <person name="Binder M."/>
            <person name="Choi C."/>
            <person name="Clum A."/>
            <person name="Copeland A."/>
            <person name="Grisel N."/>
            <person name="Haridas S."/>
            <person name="Kipfer T."/>
            <person name="LaButti K."/>
            <person name="Lindquist E."/>
            <person name="Lipzen A."/>
            <person name="Maire R."/>
            <person name="Meier B."/>
            <person name="Mihaltcheva S."/>
            <person name="Molinier V."/>
            <person name="Murat C."/>
            <person name="Poggeler S."/>
            <person name="Quandt C.A."/>
            <person name="Sperisen C."/>
            <person name="Tritt A."/>
            <person name="Tisserant E."/>
            <person name="Crous P.W."/>
            <person name="Henrissat B."/>
            <person name="Nehls U."/>
            <person name="Egli S."/>
            <person name="Spatafora J.W."/>
            <person name="Grigoriev I.V."/>
            <person name="Martin F.M."/>
        </authorList>
    </citation>
    <scope>NUCLEOTIDE SEQUENCE [LARGE SCALE GENOMIC DNA]</scope>
    <source>
        <strain evidence="1 2">CBS 207.34</strain>
    </source>
</reference>
<dbReference type="OrthoDB" id="248923at2759"/>
<accession>A0A8E2JKZ5</accession>
<feature type="non-terminal residue" evidence="1">
    <location>
        <position position="163"/>
    </location>
</feature>
<gene>
    <name evidence="1" type="ORF">AOQ84DRAFT_357966</name>
</gene>
<organism evidence="1 2">
    <name type="scientific">Glonium stellatum</name>
    <dbReference type="NCBI Taxonomy" id="574774"/>
    <lineage>
        <taxon>Eukaryota</taxon>
        <taxon>Fungi</taxon>
        <taxon>Dikarya</taxon>
        <taxon>Ascomycota</taxon>
        <taxon>Pezizomycotina</taxon>
        <taxon>Dothideomycetes</taxon>
        <taxon>Pleosporomycetidae</taxon>
        <taxon>Gloniales</taxon>
        <taxon>Gloniaceae</taxon>
        <taxon>Glonium</taxon>
    </lineage>
</organism>
<sequence>MLSQSASSRRDWPSKDCHHVDFDANESVPLTKEEHLGHGTFGNVYKTICKGRPLAWKERRCRGTIGAQELKEIWNLRKRATLGLLIYPVAVCTLNTFFDDMDAFKVARTNDEIKARDPEPIYRFIQLGIDTTSCSIARDSAGKWLFRCFGCLAGTLAYLPSRL</sequence>
<name>A0A8E2JKZ5_9PEZI</name>